<name>A0AAD1FH92_METFU</name>
<organism evidence="8 9">
    <name type="scientific">Metapseudomonas furukawaii</name>
    <name type="common">Pseudomonas furukawaii</name>
    <dbReference type="NCBI Taxonomy" id="1149133"/>
    <lineage>
        <taxon>Bacteria</taxon>
        <taxon>Pseudomonadati</taxon>
        <taxon>Pseudomonadota</taxon>
        <taxon>Gammaproteobacteria</taxon>
        <taxon>Pseudomonadales</taxon>
        <taxon>Pseudomonadaceae</taxon>
        <taxon>Metapseudomonas</taxon>
    </lineage>
</organism>
<reference evidence="8 9" key="2">
    <citation type="journal article" date="2017" name="Int. J. Syst. Evol. Microbiol.">
        <title>Pseudomonas furukawaii sp. nov., a polychlorinated biphenyl-degrading bacterium isolated from biphenyl-contaminated soil in Japan.</title>
        <authorList>
            <person name="Kimura N."/>
            <person name="Watanabe T."/>
            <person name="Suenaga H."/>
            <person name="Fujihara H."/>
            <person name="Futagami T."/>
            <person name="Goto M."/>
            <person name="Hanada S."/>
            <person name="Hirose J."/>
        </authorList>
    </citation>
    <scope>NUCLEOTIDE SEQUENCE [LARGE SCALE GENOMIC DNA]</scope>
    <source>
        <strain evidence="9">DSM 10086 / NBRC 110670 / KF707</strain>
    </source>
</reference>
<proteinExistence type="predicted"/>
<dbReference type="SMART" id="SM00342">
    <property type="entry name" value="HTH_ARAC"/>
    <property type="match status" value="1"/>
</dbReference>
<dbReference type="RefSeq" id="WP_003451326.1">
    <property type="nucleotide sequence ID" value="NZ_AJMR01000131.1"/>
</dbReference>
<dbReference type="InterPro" id="IPR050204">
    <property type="entry name" value="AraC_XylS_family_regulators"/>
</dbReference>
<dbReference type="AlphaFoldDB" id="A0AAD1FH92"/>
<dbReference type="GO" id="GO:0043565">
    <property type="term" value="F:sequence-specific DNA binding"/>
    <property type="evidence" value="ECO:0007669"/>
    <property type="project" value="InterPro"/>
</dbReference>
<evidence type="ECO:0000256" key="5">
    <source>
        <dbReference type="ARBA" id="ARBA00037345"/>
    </source>
</evidence>
<feature type="domain" description="HTH araC/xylS-type" evidence="7">
    <location>
        <begin position="34"/>
        <end position="132"/>
    </location>
</feature>
<dbReference type="PANTHER" id="PTHR46796:SF14">
    <property type="entry name" value="TRANSCRIPTIONAL REGULATORY PROTEIN"/>
    <property type="match status" value="1"/>
</dbReference>
<dbReference type="InterPro" id="IPR009057">
    <property type="entry name" value="Homeodomain-like_sf"/>
</dbReference>
<evidence type="ECO:0000256" key="1">
    <source>
        <dbReference type="ARBA" id="ARBA00004496"/>
    </source>
</evidence>
<gene>
    <name evidence="8" type="ORF">KF707C_43590</name>
</gene>
<evidence type="ECO:0000256" key="4">
    <source>
        <dbReference type="ARBA" id="ARBA00023163"/>
    </source>
</evidence>
<reference evidence="9" key="1">
    <citation type="submission" date="2015-05" db="EMBL/GenBank/DDBJ databases">
        <title>Draft genome sequencing of a biphenyl-degrading bacterium, Pseudomonas balearica KF707 (=NBRC110670).</title>
        <authorList>
            <person name="Kimura N."/>
            <person name="Hirose J."/>
            <person name="Watanabe T."/>
            <person name="Suenaga H."/>
            <person name="Fujihara H."/>
            <person name="Noguchi M."/>
            <person name="Hashimoto M."/>
            <person name="Shimodaira J."/>
            <person name="Tsuchikane K."/>
            <person name="Hosoyama A."/>
            <person name="Yamazoe A."/>
            <person name="Fujita N."/>
            <person name="Furukawa K."/>
        </authorList>
    </citation>
    <scope>NUCLEOTIDE SEQUENCE [LARGE SCALE GENOMIC DNA]</scope>
    <source>
        <strain evidence="9">DSM 10086 / NBRC 110670 / KF707</strain>
    </source>
</reference>
<keyword evidence="2" id="KW-0805">Transcription regulation</keyword>
<dbReference type="GO" id="GO:0005737">
    <property type="term" value="C:cytoplasm"/>
    <property type="evidence" value="ECO:0007669"/>
    <property type="project" value="UniProtKB-SubCell"/>
</dbReference>
<dbReference type="InterPro" id="IPR018060">
    <property type="entry name" value="HTH_AraC"/>
</dbReference>
<dbReference type="EMBL" id="AP014862">
    <property type="protein sequence ID" value="BAU76047.1"/>
    <property type="molecule type" value="Genomic_DNA"/>
</dbReference>
<evidence type="ECO:0000256" key="6">
    <source>
        <dbReference type="SAM" id="MobiDB-lite"/>
    </source>
</evidence>
<dbReference type="SUPFAM" id="SSF46689">
    <property type="entry name" value="Homeodomain-like"/>
    <property type="match status" value="2"/>
</dbReference>
<evidence type="ECO:0000259" key="7">
    <source>
        <dbReference type="PROSITE" id="PS01124"/>
    </source>
</evidence>
<dbReference type="Proteomes" id="UP000218554">
    <property type="component" value="Chromosome"/>
</dbReference>
<feature type="region of interest" description="Disordered" evidence="6">
    <location>
        <begin position="1"/>
        <end position="28"/>
    </location>
</feature>
<evidence type="ECO:0000313" key="9">
    <source>
        <dbReference type="Proteomes" id="UP000218554"/>
    </source>
</evidence>
<dbReference type="PROSITE" id="PS01124">
    <property type="entry name" value="HTH_ARAC_FAMILY_2"/>
    <property type="match status" value="1"/>
</dbReference>
<dbReference type="InterPro" id="IPR018062">
    <property type="entry name" value="HTH_AraC-typ_CS"/>
</dbReference>
<dbReference type="PROSITE" id="PS00041">
    <property type="entry name" value="HTH_ARAC_FAMILY_1"/>
    <property type="match status" value="1"/>
</dbReference>
<evidence type="ECO:0000256" key="3">
    <source>
        <dbReference type="ARBA" id="ARBA00023125"/>
    </source>
</evidence>
<comment type="function">
    <text evidence="5">Regulatory protein of the TOL plasmid xyl operons. XylS activates the xylXYZLTEGFJQKIH operon required for the degradation of toluene, m-xylene and p-xylene.</text>
</comment>
<comment type="subcellular location">
    <subcellularLocation>
        <location evidence="1">Cytoplasm</location>
    </subcellularLocation>
</comment>
<dbReference type="Gene3D" id="1.10.10.60">
    <property type="entry name" value="Homeodomain-like"/>
    <property type="match status" value="2"/>
</dbReference>
<dbReference type="KEGG" id="pfuw:KF707C_43590"/>
<feature type="compositionally biased region" description="Polar residues" evidence="6">
    <location>
        <begin position="1"/>
        <end position="11"/>
    </location>
</feature>
<dbReference type="Pfam" id="PF12833">
    <property type="entry name" value="HTH_18"/>
    <property type="match status" value="1"/>
</dbReference>
<dbReference type="GO" id="GO:0003700">
    <property type="term" value="F:DNA-binding transcription factor activity"/>
    <property type="evidence" value="ECO:0007669"/>
    <property type="project" value="InterPro"/>
</dbReference>
<dbReference type="GO" id="GO:0009893">
    <property type="term" value="P:positive regulation of metabolic process"/>
    <property type="evidence" value="ECO:0007669"/>
    <property type="project" value="UniProtKB-ARBA"/>
</dbReference>
<protein>
    <submittedName>
        <fullName evidence="8">Transcriptional regulator</fullName>
    </submittedName>
</protein>
<evidence type="ECO:0000256" key="2">
    <source>
        <dbReference type="ARBA" id="ARBA00023015"/>
    </source>
</evidence>
<dbReference type="PANTHER" id="PTHR46796">
    <property type="entry name" value="HTH-TYPE TRANSCRIPTIONAL ACTIVATOR RHAS-RELATED"/>
    <property type="match status" value="1"/>
</dbReference>
<accession>A0AAD1FH92</accession>
<keyword evidence="9" id="KW-1185">Reference proteome</keyword>
<evidence type="ECO:0000313" key="8">
    <source>
        <dbReference type="EMBL" id="BAU76047.1"/>
    </source>
</evidence>
<sequence>MAQLDPYTSGSPGAVPREGQDNGESGGLSASRERLVKQLIQANLGGSLEVTALADACSLSRSHFSRAFKCSTGVSPQEWIHRQRIARAKELIRHSELSLIQIGLECGYCDQAHFCRSFTRSVGVPPLAWRSVVRDAPLPADSVTGTAP</sequence>
<keyword evidence="4" id="KW-0804">Transcription</keyword>
<keyword evidence="3" id="KW-0238">DNA-binding</keyword>